<evidence type="ECO:0000256" key="5">
    <source>
        <dbReference type="ARBA" id="ARBA00022884"/>
    </source>
</evidence>
<accession>A0A2V1IZP3</accession>
<dbReference type="Gene3D" id="3.30.230.10">
    <property type="match status" value="1"/>
</dbReference>
<protein>
    <submittedName>
        <fullName evidence="6">Uncharacterized protein</fullName>
    </submittedName>
</protein>
<dbReference type="Proteomes" id="UP000244925">
    <property type="component" value="Unassembled WGS sequence"/>
</dbReference>
<dbReference type="EMBL" id="PUBV01000005">
    <property type="protein sequence ID" value="PWB08631.1"/>
    <property type="molecule type" value="Genomic_DNA"/>
</dbReference>
<dbReference type="GeneID" id="93425534"/>
<reference evidence="7" key="1">
    <citation type="submission" date="2018-02" db="EMBL/GenBank/DDBJ databases">
        <authorList>
            <person name="Clavel T."/>
            <person name="Strowig T."/>
        </authorList>
    </citation>
    <scope>NUCLEOTIDE SEQUENCE [LARGE SCALE GENOMIC DNA]</scope>
    <source>
        <strain evidence="7">DSM 100764</strain>
    </source>
</reference>
<dbReference type="InterPro" id="IPR014721">
    <property type="entry name" value="Ribsml_uS5_D2-typ_fold_subgr"/>
</dbReference>
<evidence type="ECO:0000256" key="1">
    <source>
        <dbReference type="ARBA" id="ARBA00022694"/>
    </source>
</evidence>
<keyword evidence="2" id="KW-0540">Nuclease</keyword>
<evidence type="ECO:0000313" key="6">
    <source>
        <dbReference type="EMBL" id="PWB08631.1"/>
    </source>
</evidence>
<keyword evidence="7" id="KW-1185">Reference proteome</keyword>
<dbReference type="GO" id="GO:0000049">
    <property type="term" value="F:tRNA binding"/>
    <property type="evidence" value="ECO:0007669"/>
    <property type="project" value="InterPro"/>
</dbReference>
<keyword evidence="1" id="KW-0819">tRNA processing</keyword>
<dbReference type="GO" id="GO:0008033">
    <property type="term" value="P:tRNA processing"/>
    <property type="evidence" value="ECO:0007669"/>
    <property type="project" value="UniProtKB-KW"/>
</dbReference>
<dbReference type="InterPro" id="IPR000100">
    <property type="entry name" value="RNase_P"/>
</dbReference>
<sequence>MKLPKKPKPDGIHNNPMTSLRLYKKEKLCSQKAIEKLFSPAGNADGGNSFIMAYPWRAVWRESHRHENDRWKGARFLIAVPKKRLRHAVDRVTMRRRCREAYRLCRQTLLTDATNVDIAFIYVGQGLTDFNRTQRAVEKILTRIYRSVLTPDEGDESCK</sequence>
<organism evidence="6 7">
    <name type="scientific">Paramuribaculum intestinale</name>
    <dbReference type="NCBI Taxonomy" id="2094151"/>
    <lineage>
        <taxon>Bacteria</taxon>
        <taxon>Pseudomonadati</taxon>
        <taxon>Bacteroidota</taxon>
        <taxon>Bacteroidia</taxon>
        <taxon>Bacteroidales</taxon>
        <taxon>Muribaculaceae</taxon>
        <taxon>Paramuribaculum</taxon>
    </lineage>
</organism>
<proteinExistence type="predicted"/>
<name>A0A2V1IZP3_9BACT</name>
<evidence type="ECO:0000256" key="2">
    <source>
        <dbReference type="ARBA" id="ARBA00022722"/>
    </source>
</evidence>
<keyword evidence="4" id="KW-0378">Hydrolase</keyword>
<dbReference type="RefSeq" id="WP_107035377.1">
    <property type="nucleotide sequence ID" value="NZ_CAOXHC010000001.1"/>
</dbReference>
<comment type="caution">
    <text evidence="6">The sequence shown here is derived from an EMBL/GenBank/DDBJ whole genome shotgun (WGS) entry which is preliminary data.</text>
</comment>
<evidence type="ECO:0000313" key="7">
    <source>
        <dbReference type="Proteomes" id="UP000244925"/>
    </source>
</evidence>
<keyword evidence="3" id="KW-0255">Endonuclease</keyword>
<dbReference type="SUPFAM" id="SSF54211">
    <property type="entry name" value="Ribosomal protein S5 domain 2-like"/>
    <property type="match status" value="1"/>
</dbReference>
<dbReference type="AlphaFoldDB" id="A0A2V1IZP3"/>
<dbReference type="Pfam" id="PF00825">
    <property type="entry name" value="Ribonuclease_P"/>
    <property type="match status" value="1"/>
</dbReference>
<dbReference type="InterPro" id="IPR020568">
    <property type="entry name" value="Ribosomal_Su5_D2-typ_SF"/>
</dbReference>
<dbReference type="GO" id="GO:0004526">
    <property type="term" value="F:ribonuclease P activity"/>
    <property type="evidence" value="ECO:0007669"/>
    <property type="project" value="InterPro"/>
</dbReference>
<evidence type="ECO:0000256" key="3">
    <source>
        <dbReference type="ARBA" id="ARBA00022759"/>
    </source>
</evidence>
<gene>
    <name evidence="6" type="ORF">C5O25_03655</name>
</gene>
<keyword evidence="5" id="KW-0694">RNA-binding</keyword>
<evidence type="ECO:0000256" key="4">
    <source>
        <dbReference type="ARBA" id="ARBA00022801"/>
    </source>
</evidence>